<evidence type="ECO:0000313" key="3">
    <source>
        <dbReference type="Proteomes" id="UP000617628"/>
    </source>
</evidence>
<accession>A0A934S3L2</accession>
<dbReference type="RefSeq" id="WP_200356998.1">
    <property type="nucleotide sequence ID" value="NZ_JAENIL010000035.1"/>
</dbReference>
<reference evidence="2" key="1">
    <citation type="submission" date="2021-01" db="EMBL/GenBank/DDBJ databases">
        <title>Modified the classification status of verrucomicrobia.</title>
        <authorList>
            <person name="Feng X."/>
        </authorList>
    </citation>
    <scope>NUCLEOTIDE SEQUENCE</scope>
    <source>
        <strain evidence="2">KCTC 13126</strain>
    </source>
</reference>
<dbReference type="Pfam" id="PF08808">
    <property type="entry name" value="RES"/>
    <property type="match status" value="1"/>
</dbReference>
<dbReference type="AlphaFoldDB" id="A0A934S3L2"/>
<organism evidence="2 3">
    <name type="scientific">Pelagicoccus mobilis</name>
    <dbReference type="NCBI Taxonomy" id="415221"/>
    <lineage>
        <taxon>Bacteria</taxon>
        <taxon>Pseudomonadati</taxon>
        <taxon>Verrucomicrobiota</taxon>
        <taxon>Opitutia</taxon>
        <taxon>Puniceicoccales</taxon>
        <taxon>Pelagicoccaceae</taxon>
        <taxon>Pelagicoccus</taxon>
    </lineage>
</organism>
<dbReference type="SMART" id="SM00953">
    <property type="entry name" value="RES"/>
    <property type="match status" value="1"/>
</dbReference>
<evidence type="ECO:0000259" key="1">
    <source>
        <dbReference type="SMART" id="SM00953"/>
    </source>
</evidence>
<protein>
    <submittedName>
        <fullName evidence="2">RES family NAD+ phosphorylase</fullName>
    </submittedName>
</protein>
<name>A0A934S3L2_9BACT</name>
<keyword evidence="3" id="KW-1185">Reference proteome</keyword>
<dbReference type="Proteomes" id="UP000617628">
    <property type="component" value="Unassembled WGS sequence"/>
</dbReference>
<dbReference type="EMBL" id="JAENIL010000035">
    <property type="protein sequence ID" value="MBK1878784.1"/>
    <property type="molecule type" value="Genomic_DNA"/>
</dbReference>
<evidence type="ECO:0000313" key="2">
    <source>
        <dbReference type="EMBL" id="MBK1878784.1"/>
    </source>
</evidence>
<comment type="caution">
    <text evidence="2">The sequence shown here is derived from an EMBL/GenBank/DDBJ whole genome shotgun (WGS) entry which is preliminary data.</text>
</comment>
<dbReference type="InterPro" id="IPR014914">
    <property type="entry name" value="RES_dom"/>
</dbReference>
<feature type="domain" description="RES" evidence="1">
    <location>
        <begin position="45"/>
        <end position="189"/>
    </location>
</feature>
<gene>
    <name evidence="2" type="ORF">JIN87_18020</name>
</gene>
<proteinExistence type="predicted"/>
<sequence>MPLKPHPDFDAFCRRIQNLPKHSSSQFNGSLFRFVSPNHSTVTGIRNGRGGLKASGRWHLKGSFPCLYTATTPETALQEALAQKRYHSLPDYESLPRVLIGLKAKLLHLLDLTDGRIRQRLRISESKITECDWRDENRFENQESITQSLGRAIYNQGYEGIIAPSSADQPDGVCLVLFPSKFLRDNCVQVQTPVDWN</sequence>